<dbReference type="PROSITE" id="PS51257">
    <property type="entry name" value="PROKAR_LIPOPROTEIN"/>
    <property type="match status" value="1"/>
</dbReference>
<evidence type="ECO:0000313" key="3">
    <source>
        <dbReference type="Proteomes" id="UP001589595"/>
    </source>
</evidence>
<accession>A0ABD5MP21</accession>
<comment type="caution">
    <text evidence="2">The sequence shown here is derived from an EMBL/GenBank/DDBJ whole genome shotgun (WGS) entry which is preliminary data.</text>
</comment>
<evidence type="ECO:0000313" key="2">
    <source>
        <dbReference type="EMBL" id="MFB9825222.1"/>
    </source>
</evidence>
<dbReference type="GeneID" id="67211136"/>
<evidence type="ECO:0000256" key="1">
    <source>
        <dbReference type="SAM" id="MobiDB-lite"/>
    </source>
</evidence>
<proteinExistence type="predicted"/>
<name>A0ABD5MP21_9EURY</name>
<protein>
    <submittedName>
        <fullName evidence="2">Uncharacterized protein</fullName>
    </submittedName>
</protein>
<feature type="region of interest" description="Disordered" evidence="1">
    <location>
        <begin position="18"/>
        <end position="66"/>
    </location>
</feature>
<reference evidence="2" key="1">
    <citation type="submission" date="2024-09" db="EMBL/GenBank/DDBJ databases">
        <authorList>
            <person name="Sun Q."/>
        </authorList>
    </citation>
    <scope>NUCLEOTIDE SEQUENCE [LARGE SCALE GENOMIC DNA]</scope>
    <source>
        <strain evidence="2">JCM 31273</strain>
    </source>
</reference>
<dbReference type="Proteomes" id="UP001589595">
    <property type="component" value="Unassembled WGS sequence"/>
</dbReference>
<dbReference type="AlphaFoldDB" id="A0ABD5MP21"/>
<gene>
    <name evidence="2" type="ORF">ACFFOL_13705</name>
</gene>
<feature type="compositionally biased region" description="Low complexity" evidence="1">
    <location>
        <begin position="47"/>
        <end position="56"/>
    </location>
</feature>
<feature type="compositionally biased region" description="Low complexity" evidence="1">
    <location>
        <begin position="20"/>
        <end position="37"/>
    </location>
</feature>
<sequence length="337" mass="36568">MKRRRIIAGLCVLVTGCTGQNSSNTQTATANTNTPTETPSPTPTSTPSPTASPTEARPNEAEDEIDRARESLSKAVAAYNDEVDTLYSPSRDISFSTSSIQTHLTTADSALESARTQATDEQTKQIDFLRGYYEFVNTLLAVLNDHAAATGSFETGRSQFSNGQYQTAIGTFRTSKDHLQSALDGVATAKEKLGELEDASLEGSEIGYSEALSALNSLTSWFGTMDVLLTGYESHSLGMSRFNRAGEIYNEGFYDSAKGTFSDAIEYLNTAAESYPSPEDTDVQSRIVYYNYLECRTNNDLSAAKEMKKACVEMQNGNKKKANELVGSANEHLLADC</sequence>
<organism evidence="2 3">
    <name type="scientific">Halobaculum roseum</name>
    <dbReference type="NCBI Taxonomy" id="2175149"/>
    <lineage>
        <taxon>Archaea</taxon>
        <taxon>Methanobacteriati</taxon>
        <taxon>Methanobacteriota</taxon>
        <taxon>Stenosarchaea group</taxon>
        <taxon>Halobacteria</taxon>
        <taxon>Halobacteriales</taxon>
        <taxon>Haloferacaceae</taxon>
        <taxon>Halobaculum</taxon>
    </lineage>
</organism>
<dbReference type="RefSeq" id="WP_222921069.1">
    <property type="nucleotide sequence ID" value="NZ_CP082286.1"/>
</dbReference>
<keyword evidence="3" id="KW-1185">Reference proteome</keyword>
<dbReference type="EMBL" id="JBHMAJ010000009">
    <property type="protein sequence ID" value="MFB9825222.1"/>
    <property type="molecule type" value="Genomic_DNA"/>
</dbReference>